<protein>
    <recommendedName>
        <fullName evidence="3">Integrase catalytic domain-containing protein</fullName>
    </recommendedName>
</protein>
<dbReference type="GO" id="GO:0003677">
    <property type="term" value="F:DNA binding"/>
    <property type="evidence" value="ECO:0007669"/>
    <property type="project" value="InterPro"/>
</dbReference>
<dbReference type="InterPro" id="IPR024456">
    <property type="entry name" value="Integrase_catalytic_putative"/>
</dbReference>
<sequence length="365" mass="41789">MGRRSRGVNHAAQMSREAGGSKDSQKHRRLHWSEFSRFAARIGHTLEAVNEAEDWMLEFFVWFLVAGAMKPGTLANYRASLSVIQDTAGQDMSGSTRSRALKLERRNRHGKHRARTPQEFSELLAAAQKLDDGVVHVIRLMRWLGLRMREALMCGKSLETWRDLILQGNRRLPIERGAKNGRPRRTEVLVDHVEETLDAINAALAFCRGRDFELITGCNDDLKSAKARLKSRFDQLPMRKELGSHSLRFTYAVDFANAALDRGMPPVEVLTELSDRLGHGPSRGKMILDVYCWQIRHRFPEKIQLPSDFVPLKKTDERNRSLPAMASAGDRVELGNGAEHRRRRPARRRRAQTNYAGFQRKRNFQ</sequence>
<evidence type="ECO:0000256" key="2">
    <source>
        <dbReference type="SAM" id="MobiDB-lite"/>
    </source>
</evidence>
<dbReference type="GO" id="GO:0015074">
    <property type="term" value="P:DNA integration"/>
    <property type="evidence" value="ECO:0007669"/>
    <property type="project" value="InterPro"/>
</dbReference>
<dbReference type="OrthoDB" id="8984190at2"/>
<comment type="caution">
    <text evidence="4">The sequence shown here is derived from an EMBL/GenBank/DDBJ whole genome shotgun (WGS) entry which is preliminary data.</text>
</comment>
<dbReference type="EMBL" id="CYGY02000075">
    <property type="protein sequence ID" value="SIT50212.1"/>
    <property type="molecule type" value="Genomic_DNA"/>
</dbReference>
<feature type="region of interest" description="Disordered" evidence="2">
    <location>
        <begin position="320"/>
        <end position="365"/>
    </location>
</feature>
<dbReference type="Gene3D" id="1.10.443.10">
    <property type="entry name" value="Intergrase catalytic core"/>
    <property type="match status" value="1"/>
</dbReference>
<dbReference type="InterPro" id="IPR011010">
    <property type="entry name" value="DNA_brk_join_enz"/>
</dbReference>
<organism evidence="4 5">
    <name type="scientific">Paraburkholderia piptadeniae</name>
    <dbReference type="NCBI Taxonomy" id="1701573"/>
    <lineage>
        <taxon>Bacteria</taxon>
        <taxon>Pseudomonadati</taxon>
        <taxon>Pseudomonadota</taxon>
        <taxon>Betaproteobacteria</taxon>
        <taxon>Burkholderiales</taxon>
        <taxon>Burkholderiaceae</taxon>
        <taxon>Paraburkholderia</taxon>
    </lineage>
</organism>
<keyword evidence="5" id="KW-1185">Reference proteome</keyword>
<accession>A0A1N7SS90</accession>
<evidence type="ECO:0000256" key="1">
    <source>
        <dbReference type="ARBA" id="ARBA00023172"/>
    </source>
</evidence>
<dbReference type="InterPro" id="IPR013762">
    <property type="entry name" value="Integrase-like_cat_sf"/>
</dbReference>
<dbReference type="Proteomes" id="UP000195569">
    <property type="component" value="Unassembled WGS sequence"/>
</dbReference>
<dbReference type="AlphaFoldDB" id="A0A1N7SS90"/>
<evidence type="ECO:0000259" key="3">
    <source>
        <dbReference type="Pfam" id="PF12835"/>
    </source>
</evidence>
<dbReference type="GO" id="GO:0006310">
    <property type="term" value="P:DNA recombination"/>
    <property type="evidence" value="ECO:0007669"/>
    <property type="project" value="UniProtKB-KW"/>
</dbReference>
<feature type="region of interest" description="Disordered" evidence="2">
    <location>
        <begin position="1"/>
        <end position="28"/>
    </location>
</feature>
<reference evidence="4" key="1">
    <citation type="submission" date="2016-12" db="EMBL/GenBank/DDBJ databases">
        <authorList>
            <person name="Moulin L."/>
        </authorList>
    </citation>
    <scope>NUCLEOTIDE SEQUENCE [LARGE SCALE GENOMIC DNA]</scope>
    <source>
        <strain evidence="4">STM 7183</strain>
    </source>
</reference>
<evidence type="ECO:0000313" key="5">
    <source>
        <dbReference type="Proteomes" id="UP000195569"/>
    </source>
</evidence>
<feature type="domain" description="Integrase catalytic" evidence="3">
    <location>
        <begin position="104"/>
        <end position="254"/>
    </location>
</feature>
<name>A0A1N7SS90_9BURK</name>
<keyword evidence="1" id="KW-0233">DNA recombination</keyword>
<dbReference type="SUPFAM" id="SSF56349">
    <property type="entry name" value="DNA breaking-rejoining enzymes"/>
    <property type="match status" value="1"/>
</dbReference>
<proteinExistence type="predicted"/>
<feature type="compositionally biased region" description="Basic residues" evidence="2">
    <location>
        <begin position="340"/>
        <end position="351"/>
    </location>
</feature>
<gene>
    <name evidence="4" type="ORF">BN2476_750155</name>
</gene>
<dbReference type="Pfam" id="PF12835">
    <property type="entry name" value="Integrase_1"/>
    <property type="match status" value="1"/>
</dbReference>
<evidence type="ECO:0000313" key="4">
    <source>
        <dbReference type="EMBL" id="SIT50212.1"/>
    </source>
</evidence>